<name>A0A6J6NIY9_9ZZZZ</name>
<accession>A0A6J6NIY9</accession>
<proteinExistence type="predicted"/>
<protein>
    <submittedName>
        <fullName evidence="1">Unannotated protein</fullName>
    </submittedName>
</protein>
<dbReference type="EMBL" id="CAEZXP010000001">
    <property type="protein sequence ID" value="CAB4686329.1"/>
    <property type="molecule type" value="Genomic_DNA"/>
</dbReference>
<dbReference type="AlphaFoldDB" id="A0A6J6NIY9"/>
<evidence type="ECO:0000313" key="1">
    <source>
        <dbReference type="EMBL" id="CAB4686329.1"/>
    </source>
</evidence>
<sequence length="194" mass="20970">MAHEDWRLRIELGEGETGGLLGSLGVLSLEARALVSHLKAERFAVTKDGNRIYVYVGSSEELDSAEKAIGVELGELAIAPVDVVREHWLADAERWDDDPAEPSIESETLARGFAPWEVRIPCGSHAAAHALADQLERAGYGVVRRWRYVIAGVASREEAESVAARFHGDAEPGGELVWESVPDNPFALFGGLAG</sequence>
<organism evidence="1">
    <name type="scientific">freshwater metagenome</name>
    <dbReference type="NCBI Taxonomy" id="449393"/>
    <lineage>
        <taxon>unclassified sequences</taxon>
        <taxon>metagenomes</taxon>
        <taxon>ecological metagenomes</taxon>
    </lineage>
</organism>
<reference evidence="1" key="1">
    <citation type="submission" date="2020-05" db="EMBL/GenBank/DDBJ databases">
        <authorList>
            <person name="Chiriac C."/>
            <person name="Salcher M."/>
            <person name="Ghai R."/>
            <person name="Kavagutti S V."/>
        </authorList>
    </citation>
    <scope>NUCLEOTIDE SEQUENCE</scope>
</reference>
<gene>
    <name evidence="1" type="ORF">UFOPK2399_00331</name>
</gene>